<dbReference type="InterPro" id="IPR009100">
    <property type="entry name" value="AcylCoA_DH/oxidase_NM_dom_sf"/>
</dbReference>
<dbReference type="SUPFAM" id="SSF56645">
    <property type="entry name" value="Acyl-CoA dehydrogenase NM domain-like"/>
    <property type="match status" value="1"/>
</dbReference>
<dbReference type="EMBL" id="BJVI01000023">
    <property type="protein sequence ID" value="GEL18634.1"/>
    <property type="molecule type" value="Genomic_DNA"/>
</dbReference>
<evidence type="ECO:0000313" key="9">
    <source>
        <dbReference type="Proteomes" id="UP000321328"/>
    </source>
</evidence>
<feature type="domain" description="Acyl-CoA dehydrogenase/oxidase N-terminal" evidence="7">
    <location>
        <begin position="6"/>
        <end position="124"/>
    </location>
</feature>
<dbReference type="Proteomes" id="UP000321328">
    <property type="component" value="Unassembled WGS sequence"/>
</dbReference>
<evidence type="ECO:0000256" key="5">
    <source>
        <dbReference type="ARBA" id="ARBA00023002"/>
    </source>
</evidence>
<feature type="domain" description="Acyl-CoA dehydrogenase/oxidase C-terminal" evidence="6">
    <location>
        <begin position="210"/>
        <end position="341"/>
    </location>
</feature>
<dbReference type="OrthoDB" id="3663644at2"/>
<dbReference type="AlphaFoldDB" id="A0A511D4V5"/>
<gene>
    <name evidence="8" type="primary">acd</name>
    <name evidence="8" type="ORF">PA7_24710</name>
</gene>
<protein>
    <submittedName>
        <fullName evidence="8">Acyl-CoA dehydrogenase</fullName>
    </submittedName>
</protein>
<dbReference type="GO" id="GO:0050660">
    <property type="term" value="F:flavin adenine dinucleotide binding"/>
    <property type="evidence" value="ECO:0007669"/>
    <property type="project" value="InterPro"/>
</dbReference>
<evidence type="ECO:0000259" key="7">
    <source>
        <dbReference type="Pfam" id="PF02771"/>
    </source>
</evidence>
<dbReference type="STRING" id="1123024.GCA_000423625_02599"/>
<dbReference type="Pfam" id="PF02771">
    <property type="entry name" value="Acyl-CoA_dh_N"/>
    <property type="match status" value="1"/>
</dbReference>
<dbReference type="InterPro" id="IPR037069">
    <property type="entry name" value="AcylCoA_DH/ox_N_sf"/>
</dbReference>
<dbReference type="RefSeq" id="WP_028930371.1">
    <property type="nucleotide sequence ID" value="NZ_AUII01000010.1"/>
</dbReference>
<comment type="similarity">
    <text evidence="2">Belongs to the acyl-CoA dehydrogenase family.</text>
</comment>
<dbReference type="Gene3D" id="1.20.140.10">
    <property type="entry name" value="Butyryl-CoA Dehydrogenase, subunit A, domain 3"/>
    <property type="match status" value="1"/>
</dbReference>
<comment type="cofactor">
    <cofactor evidence="1">
        <name>FAD</name>
        <dbReference type="ChEBI" id="CHEBI:57692"/>
    </cofactor>
</comment>
<evidence type="ECO:0000256" key="3">
    <source>
        <dbReference type="ARBA" id="ARBA00022630"/>
    </source>
</evidence>
<keyword evidence="3" id="KW-0285">Flavoprotein</keyword>
<accession>A0A511D4V5</accession>
<comment type="caution">
    <text evidence="8">The sequence shown here is derived from an EMBL/GenBank/DDBJ whole genome shotgun (WGS) entry which is preliminary data.</text>
</comment>
<dbReference type="SUPFAM" id="SSF47203">
    <property type="entry name" value="Acyl-CoA dehydrogenase C-terminal domain-like"/>
    <property type="match status" value="1"/>
</dbReference>
<keyword evidence="9" id="KW-1185">Reference proteome</keyword>
<dbReference type="GO" id="GO:0003995">
    <property type="term" value="F:acyl-CoA dehydrogenase activity"/>
    <property type="evidence" value="ECO:0007669"/>
    <property type="project" value="TreeGrafter"/>
</dbReference>
<dbReference type="PANTHER" id="PTHR43884:SF20">
    <property type="entry name" value="ACYL-COA DEHYDROGENASE FADE28"/>
    <property type="match status" value="1"/>
</dbReference>
<name>A0A511D4V5_9PSEU</name>
<sequence length="350" mass="36699">MYFALTDDQREFDAAVRGYLAERFDLAAVRGEFEDAVSAEPVGEGHPEALWKAAAEQGWPAVLVPEDHEGLGLGMVEAQVIARALGAGMVPGPWRGTVLAGEAIRLAGSDEQQADWLPRVASGEVVGALALRGSAPGTIPGVEYGRIAGVAVVRSGVGLALVERPGSYATPQRSYDGTTRLASLSVPDAGAVLPRASEAMIVELTARATVLVAADLVGIARESLSRTVAYDRERLQFGVPVGSFQAIKHALADLHVGVTMAEHAVLYAAYAVESGLAGRELAVAVAKAKAGDAALQSTAAMIQYHGGIGYTWEHETHFFYKRAKRLAGQFGDSDAQRQKIASLTLGPVSA</sequence>
<keyword evidence="4" id="KW-0274">FAD</keyword>
<organism evidence="8 9">
    <name type="scientific">Pseudonocardia asaccharolytica DSM 44247 = NBRC 16224</name>
    <dbReference type="NCBI Taxonomy" id="1123024"/>
    <lineage>
        <taxon>Bacteria</taxon>
        <taxon>Bacillati</taxon>
        <taxon>Actinomycetota</taxon>
        <taxon>Actinomycetes</taxon>
        <taxon>Pseudonocardiales</taxon>
        <taxon>Pseudonocardiaceae</taxon>
        <taxon>Pseudonocardia</taxon>
    </lineage>
</organism>
<dbReference type="PANTHER" id="PTHR43884">
    <property type="entry name" value="ACYL-COA DEHYDROGENASE"/>
    <property type="match status" value="1"/>
</dbReference>
<evidence type="ECO:0000259" key="6">
    <source>
        <dbReference type="Pfam" id="PF00441"/>
    </source>
</evidence>
<dbReference type="Gene3D" id="1.10.540.10">
    <property type="entry name" value="Acyl-CoA dehydrogenase/oxidase, N-terminal domain"/>
    <property type="match status" value="1"/>
</dbReference>
<dbReference type="InterPro" id="IPR036250">
    <property type="entry name" value="AcylCo_DH-like_C"/>
</dbReference>
<evidence type="ECO:0000256" key="2">
    <source>
        <dbReference type="ARBA" id="ARBA00009347"/>
    </source>
</evidence>
<proteinExistence type="inferred from homology"/>
<reference evidence="8 9" key="1">
    <citation type="submission" date="2019-07" db="EMBL/GenBank/DDBJ databases">
        <title>Whole genome shotgun sequence of Pseudonocardia asaccharolytica NBRC 16224.</title>
        <authorList>
            <person name="Hosoyama A."/>
            <person name="Uohara A."/>
            <person name="Ohji S."/>
            <person name="Ichikawa N."/>
        </authorList>
    </citation>
    <scope>NUCLEOTIDE SEQUENCE [LARGE SCALE GENOMIC DNA]</scope>
    <source>
        <strain evidence="8 9">NBRC 16224</strain>
    </source>
</reference>
<dbReference type="Pfam" id="PF00441">
    <property type="entry name" value="Acyl-CoA_dh_1"/>
    <property type="match status" value="1"/>
</dbReference>
<dbReference type="InterPro" id="IPR013786">
    <property type="entry name" value="AcylCoA_DH/ox_N"/>
</dbReference>
<dbReference type="InterPro" id="IPR009075">
    <property type="entry name" value="AcylCo_DH/oxidase_C"/>
</dbReference>
<evidence type="ECO:0000313" key="8">
    <source>
        <dbReference type="EMBL" id="GEL18634.1"/>
    </source>
</evidence>
<keyword evidence="5" id="KW-0560">Oxidoreductase</keyword>
<evidence type="ECO:0000256" key="1">
    <source>
        <dbReference type="ARBA" id="ARBA00001974"/>
    </source>
</evidence>
<evidence type="ECO:0000256" key="4">
    <source>
        <dbReference type="ARBA" id="ARBA00022827"/>
    </source>
</evidence>